<dbReference type="GO" id="GO:0030170">
    <property type="term" value="F:pyridoxal phosphate binding"/>
    <property type="evidence" value="ECO:0007669"/>
    <property type="project" value="InterPro"/>
</dbReference>
<protein>
    <submittedName>
        <fullName evidence="6">Histidinol-phosphate aminotransferase</fullName>
    </submittedName>
</protein>
<sequence length="110" mass="12374">MISIAAATAAMGCQDWLADVVAKMNATRSRLADRLTSFGFNVTPSQANFVWCQHPSGDHQGMYEFLKKNQILVRFMKFPEWGDGLRISVGTDEQIDVCLMLLENYLKKNA</sequence>
<evidence type="ECO:0000256" key="3">
    <source>
        <dbReference type="ARBA" id="ARBA00022679"/>
    </source>
</evidence>
<keyword evidence="3 6" id="KW-0808">Transferase</keyword>
<keyword evidence="4" id="KW-0663">Pyridoxal phosphate</keyword>
<dbReference type="PANTHER" id="PTHR43643">
    <property type="entry name" value="HISTIDINOL-PHOSPHATE AMINOTRANSFERASE 2"/>
    <property type="match status" value="1"/>
</dbReference>
<dbReference type="PANTHER" id="PTHR43643:SF3">
    <property type="entry name" value="HISTIDINOL-PHOSPHATE AMINOTRANSFERASE"/>
    <property type="match status" value="1"/>
</dbReference>
<comment type="similarity">
    <text evidence="1">Belongs to the class-II pyridoxal-phosphate-dependent aminotransferase family. Histidinol-phosphate aminotransferase subfamily.</text>
</comment>
<dbReference type="Gene3D" id="3.90.1150.10">
    <property type="entry name" value="Aspartate Aminotransferase, domain 1"/>
    <property type="match status" value="1"/>
</dbReference>
<organism evidence="6 7">
    <name type="scientific">Rhodopirellula maiorica SM1</name>
    <dbReference type="NCBI Taxonomy" id="1265738"/>
    <lineage>
        <taxon>Bacteria</taxon>
        <taxon>Pseudomonadati</taxon>
        <taxon>Planctomycetota</taxon>
        <taxon>Planctomycetia</taxon>
        <taxon>Pirellulales</taxon>
        <taxon>Pirellulaceae</taxon>
        <taxon>Novipirellula</taxon>
    </lineage>
</organism>
<comment type="caution">
    <text evidence="6">The sequence shown here is derived from an EMBL/GenBank/DDBJ whole genome shotgun (WGS) entry which is preliminary data.</text>
</comment>
<dbReference type="PATRIC" id="fig|1265738.3.peg.7057"/>
<reference evidence="6 7" key="1">
    <citation type="journal article" date="2013" name="Mar. Genomics">
        <title>Expression of sulfatases in Rhodopirellula baltica and the diversity of sulfatases in the genus Rhodopirellula.</title>
        <authorList>
            <person name="Wegner C.E."/>
            <person name="Richter-Heitmann T."/>
            <person name="Klindworth A."/>
            <person name="Klockow C."/>
            <person name="Richter M."/>
            <person name="Achstetter T."/>
            <person name="Glockner F.O."/>
            <person name="Harder J."/>
        </authorList>
    </citation>
    <scope>NUCLEOTIDE SEQUENCE [LARGE SCALE GENOMIC DNA]</scope>
    <source>
        <strain evidence="6 7">SM1</strain>
    </source>
</reference>
<dbReference type="InterPro" id="IPR015424">
    <property type="entry name" value="PyrdxlP-dep_Trfase"/>
</dbReference>
<dbReference type="AlphaFoldDB" id="M5RKU7"/>
<dbReference type="Pfam" id="PF00155">
    <property type="entry name" value="Aminotran_1_2"/>
    <property type="match status" value="1"/>
</dbReference>
<gene>
    <name evidence="6" type="ORF">RMSM_07081</name>
</gene>
<proteinExistence type="inferred from homology"/>
<evidence type="ECO:0000313" key="7">
    <source>
        <dbReference type="Proteomes" id="UP000011991"/>
    </source>
</evidence>
<dbReference type="InterPro" id="IPR015422">
    <property type="entry name" value="PyrdxlP-dep_Trfase_small"/>
</dbReference>
<evidence type="ECO:0000259" key="5">
    <source>
        <dbReference type="Pfam" id="PF00155"/>
    </source>
</evidence>
<dbReference type="Proteomes" id="UP000011991">
    <property type="component" value="Unassembled WGS sequence"/>
</dbReference>
<accession>M5RKU7</accession>
<dbReference type="InterPro" id="IPR004839">
    <property type="entry name" value="Aminotransferase_I/II_large"/>
</dbReference>
<keyword evidence="7" id="KW-1185">Reference proteome</keyword>
<dbReference type="SUPFAM" id="SSF53383">
    <property type="entry name" value="PLP-dependent transferases"/>
    <property type="match status" value="1"/>
</dbReference>
<evidence type="ECO:0000256" key="1">
    <source>
        <dbReference type="ARBA" id="ARBA00007970"/>
    </source>
</evidence>
<evidence type="ECO:0000256" key="2">
    <source>
        <dbReference type="ARBA" id="ARBA00022576"/>
    </source>
</evidence>
<name>M5RKU7_9BACT</name>
<keyword evidence="2 6" id="KW-0032">Aminotransferase</keyword>
<feature type="domain" description="Aminotransferase class I/classII large" evidence="5">
    <location>
        <begin position="5"/>
        <end position="97"/>
    </location>
</feature>
<dbReference type="InterPro" id="IPR050106">
    <property type="entry name" value="HistidinolP_aminotransfase"/>
</dbReference>
<dbReference type="EMBL" id="ANOG01001014">
    <property type="protein sequence ID" value="EMI15997.1"/>
    <property type="molecule type" value="Genomic_DNA"/>
</dbReference>
<dbReference type="GO" id="GO:0008483">
    <property type="term" value="F:transaminase activity"/>
    <property type="evidence" value="ECO:0007669"/>
    <property type="project" value="UniProtKB-KW"/>
</dbReference>
<evidence type="ECO:0000313" key="6">
    <source>
        <dbReference type="EMBL" id="EMI15997.1"/>
    </source>
</evidence>
<evidence type="ECO:0000256" key="4">
    <source>
        <dbReference type="ARBA" id="ARBA00022898"/>
    </source>
</evidence>